<dbReference type="AlphaFoldDB" id="A0A8J5MDC8"/>
<reference evidence="1" key="1">
    <citation type="submission" date="2021-01" db="EMBL/GenBank/DDBJ databases">
        <title>Phytophthora aleatoria, a newly-described species from Pinus radiata is distinct from Phytophthora cactorum isolates based on comparative genomics.</title>
        <authorList>
            <person name="Mcdougal R."/>
            <person name="Panda P."/>
            <person name="Williams N."/>
            <person name="Studholme D.J."/>
        </authorList>
    </citation>
    <scope>NUCLEOTIDE SEQUENCE</scope>
    <source>
        <strain evidence="1">NZFS 4037</strain>
    </source>
</reference>
<name>A0A8J5MDC8_9STRA</name>
<protein>
    <submittedName>
        <fullName evidence="1">Uncharacterized protein</fullName>
    </submittedName>
</protein>
<evidence type="ECO:0000313" key="2">
    <source>
        <dbReference type="Proteomes" id="UP000709295"/>
    </source>
</evidence>
<proteinExistence type="predicted"/>
<dbReference type="Proteomes" id="UP000709295">
    <property type="component" value="Unassembled WGS sequence"/>
</dbReference>
<sequence>MPLLLTSLCFDCSAASHIGMASFSERQAGACEMSLQRHSRRGLVRMTLAGSTILTKQASTLIRRLQKCCRKRARSRQSQPSKNTRRD</sequence>
<comment type="caution">
    <text evidence="1">The sequence shown here is derived from an EMBL/GenBank/DDBJ whole genome shotgun (WGS) entry which is preliminary data.</text>
</comment>
<gene>
    <name evidence="1" type="ORF">JG688_00014624</name>
</gene>
<evidence type="ECO:0000313" key="1">
    <source>
        <dbReference type="EMBL" id="KAG6949440.1"/>
    </source>
</evidence>
<accession>A0A8J5MDC8</accession>
<dbReference type="EMBL" id="JAENGY010001423">
    <property type="protein sequence ID" value="KAG6949440.1"/>
    <property type="molecule type" value="Genomic_DNA"/>
</dbReference>
<keyword evidence="2" id="KW-1185">Reference proteome</keyword>
<organism evidence="1 2">
    <name type="scientific">Phytophthora aleatoria</name>
    <dbReference type="NCBI Taxonomy" id="2496075"/>
    <lineage>
        <taxon>Eukaryota</taxon>
        <taxon>Sar</taxon>
        <taxon>Stramenopiles</taxon>
        <taxon>Oomycota</taxon>
        <taxon>Peronosporomycetes</taxon>
        <taxon>Peronosporales</taxon>
        <taxon>Peronosporaceae</taxon>
        <taxon>Phytophthora</taxon>
    </lineage>
</organism>